<accession>A0A226EAE7</accession>
<proteinExistence type="predicted"/>
<sequence>MPHLHNINLSFVVCLIVAIVSIEQCHGKSVKISPETLPKVQETSNVEELKLDDVQEEPSLASPLTRVRRGGGYGYGYNNYGGYGGGSWTAYCCNYGYGISPGCKYNGFWNARNNPYCY</sequence>
<evidence type="ECO:0000256" key="1">
    <source>
        <dbReference type="SAM" id="SignalP"/>
    </source>
</evidence>
<dbReference type="EMBL" id="LNIX01000005">
    <property type="protein sequence ID" value="OXA53791.1"/>
    <property type="molecule type" value="Genomic_DNA"/>
</dbReference>
<feature type="chain" id="PRO_5012691640" evidence="1">
    <location>
        <begin position="28"/>
        <end position="118"/>
    </location>
</feature>
<gene>
    <name evidence="2" type="ORF">Fcan01_11040</name>
</gene>
<name>A0A226EAE7_FOLCA</name>
<organism evidence="2 3">
    <name type="scientific">Folsomia candida</name>
    <name type="common">Springtail</name>
    <dbReference type="NCBI Taxonomy" id="158441"/>
    <lineage>
        <taxon>Eukaryota</taxon>
        <taxon>Metazoa</taxon>
        <taxon>Ecdysozoa</taxon>
        <taxon>Arthropoda</taxon>
        <taxon>Hexapoda</taxon>
        <taxon>Collembola</taxon>
        <taxon>Entomobryomorpha</taxon>
        <taxon>Isotomoidea</taxon>
        <taxon>Isotomidae</taxon>
        <taxon>Proisotominae</taxon>
        <taxon>Folsomia</taxon>
    </lineage>
</organism>
<evidence type="ECO:0000313" key="2">
    <source>
        <dbReference type="EMBL" id="OXA53791.1"/>
    </source>
</evidence>
<keyword evidence="1" id="KW-0732">Signal</keyword>
<keyword evidence="3" id="KW-1185">Reference proteome</keyword>
<dbReference type="Proteomes" id="UP000198287">
    <property type="component" value="Unassembled WGS sequence"/>
</dbReference>
<dbReference type="AlphaFoldDB" id="A0A226EAE7"/>
<protein>
    <submittedName>
        <fullName evidence="2">Uncharacterized protein</fullName>
    </submittedName>
</protein>
<feature type="signal peptide" evidence="1">
    <location>
        <begin position="1"/>
        <end position="27"/>
    </location>
</feature>
<comment type="caution">
    <text evidence="2">The sequence shown here is derived from an EMBL/GenBank/DDBJ whole genome shotgun (WGS) entry which is preliminary data.</text>
</comment>
<evidence type="ECO:0000313" key="3">
    <source>
        <dbReference type="Proteomes" id="UP000198287"/>
    </source>
</evidence>
<reference evidence="2 3" key="1">
    <citation type="submission" date="2015-12" db="EMBL/GenBank/DDBJ databases">
        <title>The genome of Folsomia candida.</title>
        <authorList>
            <person name="Faddeeva A."/>
            <person name="Derks M.F."/>
            <person name="Anvar Y."/>
            <person name="Smit S."/>
            <person name="Van Straalen N."/>
            <person name="Roelofs D."/>
        </authorList>
    </citation>
    <scope>NUCLEOTIDE SEQUENCE [LARGE SCALE GENOMIC DNA]</scope>
    <source>
        <strain evidence="2 3">VU population</strain>
        <tissue evidence="2">Whole body</tissue>
    </source>
</reference>